<dbReference type="PANTHER" id="PTHR22683:SF41">
    <property type="entry name" value="DNA TRANSLOCASE FTSK"/>
    <property type="match status" value="1"/>
</dbReference>
<protein>
    <submittedName>
        <fullName evidence="1">S-DNA-T family DNA segregation ATPase FtsK/SpoIIIE</fullName>
    </submittedName>
</protein>
<comment type="caution">
    <text evidence="1">The sequence shown here is derived from an EMBL/GenBank/DDBJ whole genome shotgun (WGS) entry which is preliminary data.</text>
</comment>
<dbReference type="Proteomes" id="UP000239415">
    <property type="component" value="Unassembled WGS sequence"/>
</dbReference>
<accession>A0A2T0KPI4</accession>
<dbReference type="Gene3D" id="3.40.50.300">
    <property type="entry name" value="P-loop containing nucleotide triphosphate hydrolases"/>
    <property type="match status" value="1"/>
</dbReference>
<sequence>MLWGIDLKGGMELGPWAPCLARLATTPAEAETMLRDAVRVLEARARAMAESSSRLWIPTESTPALVIVVDEYAELAEQSPAAVEYADSIARRGRAVAETLLAATQRPTQQAMGRGAIRSQMDVRVCLRVRERRDTDLILGQGMVAAGWHAHDLDAPGKFLVSAEGFNHPRRARAYLVTDDDVRATVERYATDRPDLDCLSADALAEEAYDGVIVDETDPGSVLWAALNEAPEHGLSVPELMRMTGMRRTWIYDRLQAHATQVRRGRWRMPRDESDG</sequence>
<dbReference type="SUPFAM" id="SSF52540">
    <property type="entry name" value="P-loop containing nucleoside triphosphate hydrolases"/>
    <property type="match status" value="1"/>
</dbReference>
<dbReference type="PANTHER" id="PTHR22683">
    <property type="entry name" value="SPORULATION PROTEIN RELATED"/>
    <property type="match status" value="1"/>
</dbReference>
<reference evidence="1 2" key="1">
    <citation type="submission" date="2018-03" db="EMBL/GenBank/DDBJ databases">
        <title>Genomic Encyclopedia of Archaeal and Bacterial Type Strains, Phase II (KMG-II): from individual species to whole genera.</title>
        <authorList>
            <person name="Goeker M."/>
        </authorList>
    </citation>
    <scope>NUCLEOTIDE SEQUENCE [LARGE SCALE GENOMIC DNA]</scope>
    <source>
        <strain evidence="1 2">DSM 43146</strain>
    </source>
</reference>
<dbReference type="RefSeq" id="WP_346265164.1">
    <property type="nucleotide sequence ID" value="NZ_BOMO01000024.1"/>
</dbReference>
<dbReference type="EMBL" id="PVMZ01000001">
    <property type="protein sequence ID" value="PRX25638.1"/>
    <property type="molecule type" value="Genomic_DNA"/>
</dbReference>
<evidence type="ECO:0000313" key="2">
    <source>
        <dbReference type="Proteomes" id="UP000239415"/>
    </source>
</evidence>
<dbReference type="InterPro" id="IPR027417">
    <property type="entry name" value="P-loop_NTPase"/>
</dbReference>
<keyword evidence="2" id="KW-1185">Reference proteome</keyword>
<evidence type="ECO:0000313" key="1">
    <source>
        <dbReference type="EMBL" id="PRX25638.1"/>
    </source>
</evidence>
<name>A0A2T0KPI4_9ACTN</name>
<organism evidence="1 2">
    <name type="scientific">Actinoplanes italicus</name>
    <dbReference type="NCBI Taxonomy" id="113567"/>
    <lineage>
        <taxon>Bacteria</taxon>
        <taxon>Bacillati</taxon>
        <taxon>Actinomycetota</taxon>
        <taxon>Actinomycetes</taxon>
        <taxon>Micromonosporales</taxon>
        <taxon>Micromonosporaceae</taxon>
        <taxon>Actinoplanes</taxon>
    </lineage>
</organism>
<gene>
    <name evidence="1" type="ORF">CLV67_101356</name>
</gene>
<dbReference type="AlphaFoldDB" id="A0A2T0KPI4"/>
<dbReference type="InterPro" id="IPR050206">
    <property type="entry name" value="FtsK/SpoIIIE/SftA"/>
</dbReference>
<proteinExistence type="predicted"/>